<evidence type="ECO:0000313" key="16">
    <source>
        <dbReference type="Proteomes" id="UP000321514"/>
    </source>
</evidence>
<sequence>MRQFPRDFVWGVATSSYQIEGATDVDGRGESIWDRFSATPGKIQDGTNGSVACDHYHRWREDVELMRWMGLKSYRFSIAWPRILPAGSGKVSQAGLDFYSRLVDGLLEAGIEPCVTLYHWDLPQALQDKGGWAARDTVSAFVEYADVVSQKLGDRAKRWITHNEPWCISVLGYANGEHAPGIKDWGQALATAHHVLLSHGQAVPVLRSNVSKADVGITLNLVPAEPASPSAEDLEACRSFDGGFNRWYLDPIYGRGYPRDVIQDHVAAGHLKSDTLPFLRAGDLEDIATPIDFLGVNYYNRAVLRSDRIPESQNAPRAVHVSSEQTEMGWEVSPHGLTQLLVRLHQDYNPGRLYVTENGAAYGTGPDADGRVRDTKRVQYLRLHLEASLEAIRQGVPLHGYFAWSLLDNFEWAYGYQKRFGMVYVDYATQKRIPKDSAHLYRAVVAQNGLDVELAA</sequence>
<comment type="caution">
    <text evidence="13">The sequence shown here is derived from an EMBL/GenBank/DDBJ whole genome shotgun (WGS) entry which is preliminary data.</text>
</comment>
<keyword evidence="6" id="KW-0119">Carbohydrate metabolism</keyword>
<dbReference type="InterPro" id="IPR017736">
    <property type="entry name" value="Glyco_hydro_1_beta-glucosidase"/>
</dbReference>
<protein>
    <recommendedName>
        <fullName evidence="3 12">Beta-glucosidase</fullName>
        <ecNumber evidence="3 12">3.2.1.21</ecNumber>
    </recommendedName>
</protein>
<keyword evidence="5" id="KW-0136">Cellulose degradation</keyword>
<keyword evidence="15" id="KW-1185">Reference proteome</keyword>
<dbReference type="EMBL" id="BJXR01000020">
    <property type="protein sequence ID" value="GEN07072.1"/>
    <property type="molecule type" value="Genomic_DNA"/>
</dbReference>
<proteinExistence type="inferred from homology"/>
<evidence type="ECO:0000256" key="8">
    <source>
        <dbReference type="ARBA" id="ARBA00023326"/>
    </source>
</evidence>
<gene>
    <name evidence="13" type="ORF">MFU01_21090</name>
    <name evidence="14" type="ORF">SAMN05443572_104302</name>
</gene>
<dbReference type="OrthoDB" id="9765195at2"/>
<dbReference type="Gene3D" id="3.20.20.80">
    <property type="entry name" value="Glycosidases"/>
    <property type="match status" value="1"/>
</dbReference>
<keyword evidence="4 12" id="KW-0378">Hydrolase</keyword>
<dbReference type="Proteomes" id="UP000183760">
    <property type="component" value="Unassembled WGS sequence"/>
</dbReference>
<reference evidence="13 16" key="2">
    <citation type="submission" date="2019-07" db="EMBL/GenBank/DDBJ databases">
        <title>Whole genome shotgun sequence of Myxococcus fulvus NBRC 100333.</title>
        <authorList>
            <person name="Hosoyama A."/>
            <person name="Uohara A."/>
            <person name="Ohji S."/>
            <person name="Ichikawa N."/>
        </authorList>
    </citation>
    <scope>NUCLEOTIDE SEQUENCE [LARGE SCALE GENOMIC DNA]</scope>
    <source>
        <strain evidence="13 16">NBRC 100333</strain>
    </source>
</reference>
<dbReference type="PRINTS" id="PR00131">
    <property type="entry name" value="GLHYDRLASE1"/>
</dbReference>
<dbReference type="SUPFAM" id="SSF51445">
    <property type="entry name" value="(Trans)glycosidases"/>
    <property type="match status" value="1"/>
</dbReference>
<evidence type="ECO:0000256" key="12">
    <source>
        <dbReference type="RuleBase" id="RU361175"/>
    </source>
</evidence>
<feature type="binding site" evidence="10">
    <location>
        <position position="163"/>
    </location>
    <ligand>
        <name>substrate</name>
    </ligand>
</feature>
<evidence type="ECO:0000256" key="5">
    <source>
        <dbReference type="ARBA" id="ARBA00023001"/>
    </source>
</evidence>
<evidence type="ECO:0000256" key="2">
    <source>
        <dbReference type="ARBA" id="ARBA00010838"/>
    </source>
</evidence>
<dbReference type="GO" id="GO:0005829">
    <property type="term" value="C:cytosol"/>
    <property type="evidence" value="ECO:0007669"/>
    <property type="project" value="TreeGrafter"/>
</dbReference>
<dbReference type="NCBIfam" id="TIGR03356">
    <property type="entry name" value="BGL"/>
    <property type="match status" value="1"/>
</dbReference>
<feature type="binding site" evidence="10">
    <location>
        <position position="404"/>
    </location>
    <ligand>
        <name>substrate</name>
    </ligand>
</feature>
<evidence type="ECO:0000256" key="3">
    <source>
        <dbReference type="ARBA" id="ARBA00012744"/>
    </source>
</evidence>
<name>A0A511T080_MYXFU</name>
<feature type="binding site" evidence="10">
    <location>
        <position position="18"/>
    </location>
    <ligand>
        <name>substrate</name>
    </ligand>
</feature>
<dbReference type="PANTHER" id="PTHR10353:SF36">
    <property type="entry name" value="LP05116P"/>
    <property type="match status" value="1"/>
</dbReference>
<dbReference type="GO" id="GO:0008422">
    <property type="term" value="F:beta-glucosidase activity"/>
    <property type="evidence" value="ECO:0007669"/>
    <property type="project" value="UniProtKB-EC"/>
</dbReference>
<dbReference type="FunFam" id="3.20.20.80:FF:000004">
    <property type="entry name" value="Beta-glucosidase 6-phospho-beta-glucosidase"/>
    <property type="match status" value="1"/>
</dbReference>
<evidence type="ECO:0000256" key="11">
    <source>
        <dbReference type="PROSITE-ProRule" id="PRU10055"/>
    </source>
</evidence>
<dbReference type="AlphaFoldDB" id="A0A511T080"/>
<evidence type="ECO:0000256" key="10">
    <source>
        <dbReference type="PIRSR" id="PIRSR617736-2"/>
    </source>
</evidence>
<keyword evidence="8" id="KW-0624">Polysaccharide degradation</keyword>
<evidence type="ECO:0000256" key="7">
    <source>
        <dbReference type="ARBA" id="ARBA00023295"/>
    </source>
</evidence>
<feature type="binding site" evidence="10">
    <location>
        <position position="119"/>
    </location>
    <ligand>
        <name>substrate</name>
    </ligand>
</feature>
<dbReference type="PANTHER" id="PTHR10353">
    <property type="entry name" value="GLYCOSYL HYDROLASE"/>
    <property type="match status" value="1"/>
</dbReference>
<dbReference type="PROSITE" id="PS00653">
    <property type="entry name" value="GLYCOSYL_HYDROL_F1_2"/>
    <property type="match status" value="1"/>
</dbReference>
<dbReference type="GO" id="GO:0030245">
    <property type="term" value="P:cellulose catabolic process"/>
    <property type="evidence" value="ECO:0007669"/>
    <property type="project" value="UniProtKB-KW"/>
</dbReference>
<evidence type="ECO:0000256" key="9">
    <source>
        <dbReference type="PIRSR" id="PIRSR617736-1"/>
    </source>
</evidence>
<dbReference type="RefSeq" id="WP_074953538.1">
    <property type="nucleotide sequence ID" value="NZ_BJXR01000020.1"/>
</dbReference>
<evidence type="ECO:0000256" key="1">
    <source>
        <dbReference type="ARBA" id="ARBA00000448"/>
    </source>
</evidence>
<dbReference type="PROSITE" id="PS00572">
    <property type="entry name" value="GLYCOSYL_HYDROL_F1_1"/>
    <property type="match status" value="1"/>
</dbReference>
<accession>A0A511T080</accession>
<dbReference type="InterPro" id="IPR017853">
    <property type="entry name" value="GH"/>
</dbReference>
<evidence type="ECO:0000256" key="4">
    <source>
        <dbReference type="ARBA" id="ARBA00022801"/>
    </source>
</evidence>
<feature type="binding site" evidence="10">
    <location>
        <position position="299"/>
    </location>
    <ligand>
        <name>substrate</name>
    </ligand>
</feature>
<dbReference type="Proteomes" id="UP000321514">
    <property type="component" value="Unassembled WGS sequence"/>
</dbReference>
<evidence type="ECO:0000313" key="15">
    <source>
        <dbReference type="Proteomes" id="UP000183760"/>
    </source>
</evidence>
<dbReference type="Pfam" id="PF00232">
    <property type="entry name" value="Glyco_hydro_1"/>
    <property type="match status" value="1"/>
</dbReference>
<dbReference type="EMBL" id="FOIB01000004">
    <property type="protein sequence ID" value="SEU00486.1"/>
    <property type="molecule type" value="Genomic_DNA"/>
</dbReference>
<feature type="binding site" evidence="10">
    <location>
        <begin position="411"/>
        <end position="412"/>
    </location>
    <ligand>
        <name>substrate</name>
    </ligand>
</feature>
<dbReference type="InterPro" id="IPR018120">
    <property type="entry name" value="Glyco_hydro_1_AS"/>
</dbReference>
<feature type="active site" description="Proton donor" evidence="9">
    <location>
        <position position="164"/>
    </location>
</feature>
<evidence type="ECO:0000313" key="13">
    <source>
        <dbReference type="EMBL" id="GEN07072.1"/>
    </source>
</evidence>
<dbReference type="EC" id="3.2.1.21" evidence="3 12"/>
<reference evidence="14 15" key="1">
    <citation type="submission" date="2016-10" db="EMBL/GenBank/DDBJ databases">
        <authorList>
            <person name="Varghese N."/>
            <person name="Submissions S."/>
        </authorList>
    </citation>
    <scope>NUCLEOTIDE SEQUENCE [LARGE SCALE GENOMIC DNA]</scope>
    <source>
        <strain evidence="14 15">DSM 16525</strain>
    </source>
</reference>
<organism evidence="13 16">
    <name type="scientific">Myxococcus fulvus</name>
    <dbReference type="NCBI Taxonomy" id="33"/>
    <lineage>
        <taxon>Bacteria</taxon>
        <taxon>Pseudomonadati</taxon>
        <taxon>Myxococcota</taxon>
        <taxon>Myxococcia</taxon>
        <taxon>Myxococcales</taxon>
        <taxon>Cystobacterineae</taxon>
        <taxon>Myxococcaceae</taxon>
        <taxon>Myxococcus</taxon>
    </lineage>
</organism>
<comment type="similarity">
    <text evidence="2 12">Belongs to the glycosyl hydrolase 1 family.</text>
</comment>
<dbReference type="InterPro" id="IPR033132">
    <property type="entry name" value="GH_1_N_CS"/>
</dbReference>
<feature type="active site" description="Nucleophile" evidence="9 11">
    <location>
        <position position="357"/>
    </location>
</feature>
<evidence type="ECO:0000256" key="6">
    <source>
        <dbReference type="ARBA" id="ARBA00023277"/>
    </source>
</evidence>
<dbReference type="InterPro" id="IPR001360">
    <property type="entry name" value="Glyco_hydro_1"/>
</dbReference>
<keyword evidence="7 12" id="KW-0326">Glycosidase</keyword>
<evidence type="ECO:0000313" key="14">
    <source>
        <dbReference type="EMBL" id="SEU00486.1"/>
    </source>
</evidence>
<comment type="catalytic activity">
    <reaction evidence="1 12">
        <text>Hydrolysis of terminal, non-reducing beta-D-glucosyl residues with release of beta-D-glucose.</text>
        <dbReference type="EC" id="3.2.1.21"/>
    </reaction>
</comment>
<dbReference type="STRING" id="1334629.MFUL124B02_37930"/>